<name>A0A3N5CFD1_9BACL</name>
<dbReference type="AlphaFoldDB" id="A0A3N5CFD1"/>
<keyword evidence="4" id="KW-1185">Reference proteome</keyword>
<dbReference type="GO" id="GO:0005829">
    <property type="term" value="C:cytosol"/>
    <property type="evidence" value="ECO:0007669"/>
    <property type="project" value="TreeGrafter"/>
</dbReference>
<evidence type="ECO:0000313" key="3">
    <source>
        <dbReference type="EMBL" id="RPF57895.1"/>
    </source>
</evidence>
<evidence type="ECO:0000256" key="1">
    <source>
        <dbReference type="ARBA" id="ARBA00010272"/>
    </source>
</evidence>
<dbReference type="SUPFAM" id="SSF89957">
    <property type="entry name" value="MTH1187/YkoF-like"/>
    <property type="match status" value="1"/>
</dbReference>
<sequence>MNVMMSIQIIPKPNDHEDVIEYVDEAIRIIDESGLNYRVGPLETTIEGTMSQCLSLIDKMHSKMQDMGSKSTMSQIKIYQSEAHQRITDLTHQYDEKNG</sequence>
<evidence type="ECO:0000313" key="4">
    <source>
        <dbReference type="Proteomes" id="UP000277108"/>
    </source>
</evidence>
<dbReference type="InterPro" id="IPR029756">
    <property type="entry name" value="MTH1187/YkoF-like"/>
</dbReference>
<reference evidence="3 4" key="1">
    <citation type="submission" date="2018-11" db="EMBL/GenBank/DDBJ databases">
        <title>Genomic Encyclopedia of Type Strains, Phase IV (KMG-IV): sequencing the most valuable type-strain genomes for metagenomic binning, comparative biology and taxonomic classification.</title>
        <authorList>
            <person name="Goeker M."/>
        </authorList>
    </citation>
    <scope>NUCLEOTIDE SEQUENCE [LARGE SCALE GENOMIC DNA]</scope>
    <source>
        <strain evidence="3 4">DSM 29158</strain>
    </source>
</reference>
<protein>
    <submittedName>
        <fullName evidence="3">Uncharacterized protein YqgV (UPF0045/DUF77 family)</fullName>
    </submittedName>
</protein>
<gene>
    <name evidence="3" type="ORF">EDD62_0531</name>
</gene>
<dbReference type="InterPro" id="IPR051614">
    <property type="entry name" value="UPF0045_domain"/>
</dbReference>
<comment type="similarity">
    <text evidence="1">Belongs to the UPF0045 family.</text>
</comment>
<proteinExistence type="inferred from homology"/>
<dbReference type="OrthoDB" id="5886358at2"/>
<dbReference type="PANTHER" id="PTHR33777">
    <property type="entry name" value="UPF0045 PROTEIN ECM15"/>
    <property type="match status" value="1"/>
</dbReference>
<dbReference type="PANTHER" id="PTHR33777:SF1">
    <property type="entry name" value="UPF0045 PROTEIN ECM15"/>
    <property type="match status" value="1"/>
</dbReference>
<comment type="caution">
    <text evidence="3">The sequence shown here is derived from an EMBL/GenBank/DDBJ whole genome shotgun (WGS) entry which is preliminary data.</text>
</comment>
<dbReference type="Pfam" id="PF01910">
    <property type="entry name" value="Thiamine_BP"/>
    <property type="match status" value="1"/>
</dbReference>
<evidence type="ECO:0000259" key="2">
    <source>
        <dbReference type="Pfam" id="PF01910"/>
    </source>
</evidence>
<accession>A0A3N5CFD1</accession>
<dbReference type="RefSeq" id="WP_123807419.1">
    <property type="nucleotide sequence ID" value="NZ_RKRK01000002.1"/>
</dbReference>
<dbReference type="Proteomes" id="UP000277108">
    <property type="component" value="Unassembled WGS sequence"/>
</dbReference>
<organism evidence="3 4">
    <name type="scientific">Abyssicoccus albus</name>
    <dbReference type="NCBI Taxonomy" id="1817405"/>
    <lineage>
        <taxon>Bacteria</taxon>
        <taxon>Bacillati</taxon>
        <taxon>Bacillota</taxon>
        <taxon>Bacilli</taxon>
        <taxon>Bacillales</taxon>
        <taxon>Abyssicoccaceae</taxon>
    </lineage>
</organism>
<dbReference type="Gene3D" id="3.30.70.930">
    <property type="match status" value="1"/>
</dbReference>
<feature type="domain" description="Thiamine-binding protein" evidence="2">
    <location>
        <begin position="5"/>
        <end position="89"/>
    </location>
</feature>
<dbReference type="InterPro" id="IPR002767">
    <property type="entry name" value="Thiamine_BP"/>
</dbReference>
<dbReference type="EMBL" id="RKRK01000002">
    <property type="protein sequence ID" value="RPF57895.1"/>
    <property type="molecule type" value="Genomic_DNA"/>
</dbReference>